<proteinExistence type="predicted"/>
<evidence type="ECO:0000256" key="7">
    <source>
        <dbReference type="SAM" id="SignalP"/>
    </source>
</evidence>
<sequence length="611" mass="67284">MKKSIKRAISISMTLAMLAGTLTGAQTVFAEEGDTPTLTYWVKMDSAKIAPTTDNYSTIECYQQMMENTGINVEFIHPPVGQETDSFSLMLSGGEYPDLIHWDWGNSYSGGPDKAIEDGVILELTDLIEEYCPNLTAFLDQYPEIRAAMTTDSGNIYCFPNVYPYYADDTMIMCNRGIQIRQDWLDELGLEAPETIDEWYEVLTAFKEKGTTEDGSEIVPLVSRKMSEKTSLVRTFANAWNGLDYDFYVEDGTVKFGPIEEDFKEYLATMNQWYSEGLIAQEFSSYGGTEHDALVNTGQAGAWLSGLGAGMGVYITALGGDDSLISGVKFPVVEEGAAPKYTGADNSPFVGLGIAISSNCEDIEAACKWLDYHYSEEGSMLLNWGIEGVSYEIDENGEPQLTDEIMNNPDGLSADVALGKYAMVSQLEAFAKDDRVEATRMLIYPSQEEASQIWNATDFSSKYPTSVTLTSEEGTELANILSDITTYRDETVIRFIVGSESLDNYDDFVQTLKDMNIERAIEIKQAAYDRYLERMAAVEGAADTGEEAAADAVEEAAEETTKESAETSEEETAEEPAEDTAEDTTEEAAEEPAEDTAEEPVEEAAEEAAEE</sequence>
<gene>
    <name evidence="8" type="ORF">IAA06_10835</name>
</gene>
<dbReference type="InterPro" id="IPR050490">
    <property type="entry name" value="Bact_solute-bd_prot1"/>
</dbReference>
<feature type="signal peptide" evidence="7">
    <location>
        <begin position="1"/>
        <end position="30"/>
    </location>
</feature>
<feature type="chain" id="PRO_5039396242" evidence="7">
    <location>
        <begin position="31"/>
        <end position="611"/>
    </location>
</feature>
<dbReference type="PANTHER" id="PTHR43649:SF33">
    <property type="entry name" value="POLYGALACTURONAN_RHAMNOGALACTURONAN-BINDING PROTEIN YTCQ"/>
    <property type="match status" value="1"/>
</dbReference>
<dbReference type="SUPFAM" id="SSF53850">
    <property type="entry name" value="Periplasmic binding protein-like II"/>
    <property type="match status" value="1"/>
</dbReference>
<keyword evidence="2 7" id="KW-0732">Signal</keyword>
<reference evidence="8" key="1">
    <citation type="journal article" date="2021" name="PeerJ">
        <title>Extensive microbial diversity within the chicken gut microbiome revealed by metagenomics and culture.</title>
        <authorList>
            <person name="Gilroy R."/>
            <person name="Ravi A."/>
            <person name="Getino M."/>
            <person name="Pursley I."/>
            <person name="Horton D.L."/>
            <person name="Alikhan N.F."/>
            <person name="Baker D."/>
            <person name="Gharbi K."/>
            <person name="Hall N."/>
            <person name="Watson M."/>
            <person name="Adriaenssens E.M."/>
            <person name="Foster-Nyarko E."/>
            <person name="Jarju S."/>
            <person name="Secka A."/>
            <person name="Antonio M."/>
            <person name="Oren A."/>
            <person name="Chaudhuri R.R."/>
            <person name="La Ragione R."/>
            <person name="Hildebrand F."/>
            <person name="Pallen M.J."/>
        </authorList>
    </citation>
    <scope>NUCLEOTIDE SEQUENCE</scope>
    <source>
        <strain evidence="8">ChiSjej1B19-5720</strain>
    </source>
</reference>
<dbReference type="Pfam" id="PF01547">
    <property type="entry name" value="SBP_bac_1"/>
    <property type="match status" value="1"/>
</dbReference>
<evidence type="ECO:0000256" key="4">
    <source>
        <dbReference type="ARBA" id="ARBA00023139"/>
    </source>
</evidence>
<accession>A0A9D2LTE5</accession>
<feature type="compositionally biased region" description="Acidic residues" evidence="6">
    <location>
        <begin position="566"/>
        <end position="611"/>
    </location>
</feature>
<dbReference type="Proteomes" id="UP000823842">
    <property type="component" value="Unassembled WGS sequence"/>
</dbReference>
<organism evidence="8 9">
    <name type="scientific">Candidatus Blautia faecavium</name>
    <dbReference type="NCBI Taxonomy" id="2838487"/>
    <lineage>
        <taxon>Bacteria</taxon>
        <taxon>Bacillati</taxon>
        <taxon>Bacillota</taxon>
        <taxon>Clostridia</taxon>
        <taxon>Lachnospirales</taxon>
        <taxon>Lachnospiraceae</taxon>
        <taxon>Blautia</taxon>
    </lineage>
</organism>
<comment type="caution">
    <text evidence="8">The sequence shown here is derived from an EMBL/GenBank/DDBJ whole genome shotgun (WGS) entry which is preliminary data.</text>
</comment>
<evidence type="ECO:0000256" key="1">
    <source>
        <dbReference type="ARBA" id="ARBA00022475"/>
    </source>
</evidence>
<dbReference type="InterPro" id="IPR006059">
    <property type="entry name" value="SBP"/>
</dbReference>
<evidence type="ECO:0000313" key="8">
    <source>
        <dbReference type="EMBL" id="HJB29271.1"/>
    </source>
</evidence>
<dbReference type="AlphaFoldDB" id="A0A9D2LTE5"/>
<reference evidence="8" key="2">
    <citation type="submission" date="2021-04" db="EMBL/GenBank/DDBJ databases">
        <authorList>
            <person name="Gilroy R."/>
        </authorList>
    </citation>
    <scope>NUCLEOTIDE SEQUENCE</scope>
    <source>
        <strain evidence="8">ChiSjej1B19-5720</strain>
    </source>
</reference>
<protein>
    <submittedName>
        <fullName evidence="8">Extracellular solute-binding protein</fullName>
    </submittedName>
</protein>
<feature type="region of interest" description="Disordered" evidence="6">
    <location>
        <begin position="542"/>
        <end position="611"/>
    </location>
</feature>
<keyword evidence="4" id="KW-0564">Palmitate</keyword>
<dbReference type="PANTHER" id="PTHR43649">
    <property type="entry name" value="ARABINOSE-BINDING PROTEIN-RELATED"/>
    <property type="match status" value="1"/>
</dbReference>
<keyword evidence="3" id="KW-0472">Membrane</keyword>
<evidence type="ECO:0000256" key="3">
    <source>
        <dbReference type="ARBA" id="ARBA00023136"/>
    </source>
</evidence>
<evidence type="ECO:0000313" key="9">
    <source>
        <dbReference type="Proteomes" id="UP000823842"/>
    </source>
</evidence>
<name>A0A9D2LTE5_9FIRM</name>
<evidence type="ECO:0000256" key="2">
    <source>
        <dbReference type="ARBA" id="ARBA00022729"/>
    </source>
</evidence>
<dbReference type="Gene3D" id="3.40.190.10">
    <property type="entry name" value="Periplasmic binding protein-like II"/>
    <property type="match status" value="2"/>
</dbReference>
<dbReference type="EMBL" id="DWYZ01000204">
    <property type="protein sequence ID" value="HJB29271.1"/>
    <property type="molecule type" value="Genomic_DNA"/>
</dbReference>
<feature type="compositionally biased region" description="Acidic residues" evidence="6">
    <location>
        <begin position="544"/>
        <end position="558"/>
    </location>
</feature>
<keyword evidence="1" id="KW-1003">Cell membrane</keyword>
<evidence type="ECO:0000256" key="5">
    <source>
        <dbReference type="ARBA" id="ARBA00023288"/>
    </source>
</evidence>
<keyword evidence="5" id="KW-0449">Lipoprotein</keyword>
<evidence type="ECO:0000256" key="6">
    <source>
        <dbReference type="SAM" id="MobiDB-lite"/>
    </source>
</evidence>